<proteinExistence type="predicted"/>
<feature type="chain" id="PRO_5045541159" description="Nickel/cobalt transporter regulator" evidence="1">
    <location>
        <begin position="28"/>
        <end position="86"/>
    </location>
</feature>
<evidence type="ECO:0000313" key="2">
    <source>
        <dbReference type="EMBL" id="QTR47098.1"/>
    </source>
</evidence>
<reference evidence="2 3" key="1">
    <citation type="submission" date="2021-04" db="EMBL/GenBank/DDBJ databases">
        <title>Genomics, taxonomy and metabolism of representatives of sulfur bacteria of the genus Thiothrix: Thiothrix fructosivorans QT, Thiothrix unzii A1T and three new species, Thiothrix subterranea sp. nov., Thiothrix litoralis sp. nov. and 'Candidatus Thiothrix anitrata' sp. nov.</title>
        <authorList>
            <person name="Ravin N.V."/>
            <person name="Smolyakov D."/>
            <person name="Rudenko T.S."/>
            <person name="Mardanov A.V."/>
            <person name="Beletsky A.V."/>
            <person name="Markov N.D."/>
            <person name="Fomenkov A.I."/>
            <person name="Roberts R.J."/>
            <person name="Karnachuk O.V."/>
            <person name="Novikov A."/>
            <person name="Grabovich M.Y."/>
        </authorList>
    </citation>
    <scope>NUCLEOTIDE SEQUENCE [LARGE SCALE GENOMIC DNA]</scope>
    <source>
        <strain evidence="2 3">AS</strain>
    </source>
</reference>
<accession>A0ABX7WX82</accession>
<name>A0ABX7WX82_9GAMM</name>
<keyword evidence="3" id="KW-1185">Reference proteome</keyword>
<evidence type="ECO:0008006" key="4">
    <source>
        <dbReference type="Google" id="ProtNLM"/>
    </source>
</evidence>
<organism evidence="2 3">
    <name type="scientific">Thiothrix litoralis</name>
    <dbReference type="NCBI Taxonomy" id="2891210"/>
    <lineage>
        <taxon>Bacteria</taxon>
        <taxon>Pseudomonadati</taxon>
        <taxon>Pseudomonadota</taxon>
        <taxon>Gammaproteobacteria</taxon>
        <taxon>Thiotrichales</taxon>
        <taxon>Thiotrichaceae</taxon>
        <taxon>Thiothrix</taxon>
    </lineage>
</organism>
<dbReference type="RefSeq" id="WP_210223395.1">
    <property type="nucleotide sequence ID" value="NZ_CP072801.1"/>
</dbReference>
<evidence type="ECO:0000313" key="3">
    <source>
        <dbReference type="Proteomes" id="UP000672039"/>
    </source>
</evidence>
<protein>
    <recommendedName>
        <fullName evidence="4">Nickel/cobalt transporter regulator</fullName>
    </recommendedName>
</protein>
<gene>
    <name evidence="2" type="ORF">J9253_03910</name>
</gene>
<feature type="signal peptide" evidence="1">
    <location>
        <begin position="1"/>
        <end position="27"/>
    </location>
</feature>
<sequence>MRLPKWFSSVLSTALLAIPFFATTAFADYPSRGMSMNNVKAHYGQPYSVSQSANPVKKRWPRITVWNYGGFSVYFEHGKVLHTVVH</sequence>
<dbReference type="Proteomes" id="UP000672039">
    <property type="component" value="Chromosome"/>
</dbReference>
<keyword evidence="1" id="KW-0732">Signal</keyword>
<dbReference type="EMBL" id="CP072801">
    <property type="protein sequence ID" value="QTR47098.1"/>
    <property type="molecule type" value="Genomic_DNA"/>
</dbReference>
<evidence type="ECO:0000256" key="1">
    <source>
        <dbReference type="SAM" id="SignalP"/>
    </source>
</evidence>